<evidence type="ECO:0000313" key="2">
    <source>
        <dbReference type="EMBL" id="TCK06474.1"/>
    </source>
</evidence>
<dbReference type="EMBL" id="SMFV01000001">
    <property type="protein sequence ID" value="TCK06474.1"/>
    <property type="molecule type" value="Genomic_DNA"/>
</dbReference>
<dbReference type="Proteomes" id="UP000295777">
    <property type="component" value="Unassembled WGS sequence"/>
</dbReference>
<name>A0A4R1GE66_9BACT</name>
<feature type="signal peptide" evidence="1">
    <location>
        <begin position="1"/>
        <end position="17"/>
    </location>
</feature>
<dbReference type="RefSeq" id="WP_132525049.1">
    <property type="nucleotide sequence ID" value="NZ_SMFV01000001.1"/>
</dbReference>
<dbReference type="AlphaFoldDB" id="A0A4R1GE66"/>
<comment type="caution">
    <text evidence="2">The sequence shown here is derived from an EMBL/GenBank/DDBJ whole genome shotgun (WGS) entry which is preliminary data.</text>
</comment>
<sequence>MRKLLLASLLLFLPACGGGMGSESIYFSELQRGVKQQDVKCCANWDDTNSICLAYTIPPPLTFTFKVSYDYCLDFSGCGGQNFHFSPVDTTVELLPSSSLPDELKDGNTLEYLSSLISVESVDLSEGGEAEGAISLSSTLVEEMERYYSTYGKPLLFTLKVNLVYVGDDGVTKITVPYQTFIEFANFIYETNDMCTTGG</sequence>
<keyword evidence="3" id="KW-1185">Reference proteome</keyword>
<evidence type="ECO:0008006" key="4">
    <source>
        <dbReference type="Google" id="ProtNLM"/>
    </source>
</evidence>
<feature type="chain" id="PRO_5020958269" description="Lipoprotein" evidence="1">
    <location>
        <begin position="18"/>
        <end position="199"/>
    </location>
</feature>
<keyword evidence="1" id="KW-0732">Signal</keyword>
<protein>
    <recommendedName>
        <fullName evidence="4">Lipoprotein</fullName>
    </recommendedName>
</protein>
<reference evidence="2 3" key="1">
    <citation type="submission" date="2019-03" db="EMBL/GenBank/DDBJ databases">
        <title>Genomic Encyclopedia of Archaeal and Bacterial Type Strains, Phase II (KMG-II): from individual species to whole genera.</title>
        <authorList>
            <person name="Goeker M."/>
        </authorList>
    </citation>
    <scope>NUCLEOTIDE SEQUENCE [LARGE SCALE GENOMIC DNA]</scope>
    <source>
        <strain evidence="2 3">DSM 24425</strain>
    </source>
</reference>
<organism evidence="2 3">
    <name type="scientific">Phorcysia thermohydrogeniphila</name>
    <dbReference type="NCBI Taxonomy" id="936138"/>
    <lineage>
        <taxon>Bacteria</taxon>
        <taxon>Pseudomonadati</taxon>
        <taxon>Aquificota</taxon>
        <taxon>Aquificia</taxon>
        <taxon>Desulfurobacteriales</taxon>
        <taxon>Desulfurobacteriaceae</taxon>
        <taxon>Phorcysia</taxon>
    </lineage>
</organism>
<evidence type="ECO:0000313" key="3">
    <source>
        <dbReference type="Proteomes" id="UP000295777"/>
    </source>
</evidence>
<accession>A0A4R1GE66</accession>
<evidence type="ECO:0000256" key="1">
    <source>
        <dbReference type="SAM" id="SignalP"/>
    </source>
</evidence>
<proteinExistence type="predicted"/>
<gene>
    <name evidence="2" type="ORF">CLV27_0275</name>
</gene>